<name>A0A9P5D1P0_9HYPO</name>
<evidence type="ECO:0000313" key="2">
    <source>
        <dbReference type="Proteomes" id="UP000749293"/>
    </source>
</evidence>
<dbReference type="Proteomes" id="UP000749293">
    <property type="component" value="Unassembled WGS sequence"/>
</dbReference>
<gene>
    <name evidence="1" type="ORF">GMORB2_6505</name>
</gene>
<dbReference type="RefSeq" id="XP_035321609.1">
    <property type="nucleotide sequence ID" value="XM_035468475.1"/>
</dbReference>
<proteinExistence type="predicted"/>
<dbReference type="EMBL" id="JAANYQ010000007">
    <property type="protein sequence ID" value="KAF4122957.1"/>
    <property type="molecule type" value="Genomic_DNA"/>
</dbReference>
<protein>
    <submittedName>
        <fullName evidence="1">Uncharacterized protein</fullName>
    </submittedName>
</protein>
<reference evidence="1" key="1">
    <citation type="submission" date="2020-03" db="EMBL/GenBank/DDBJ databases">
        <title>Site-based positive gene gene selection in Geosmithia morbida across the United States reveals a broad range of putative effectors and factors for local host and environmental adapation.</title>
        <authorList>
            <person name="Onufrak A."/>
            <person name="Murdoch R.W."/>
            <person name="Gazis R."/>
            <person name="Huff M."/>
            <person name="Staton M."/>
            <person name="Klingeman W."/>
            <person name="Hadziabdic D."/>
        </authorList>
    </citation>
    <scope>NUCLEOTIDE SEQUENCE</scope>
    <source>
        <strain evidence="1">1262</strain>
    </source>
</reference>
<evidence type="ECO:0000313" key="1">
    <source>
        <dbReference type="EMBL" id="KAF4122957.1"/>
    </source>
</evidence>
<dbReference type="GeneID" id="55972730"/>
<comment type="caution">
    <text evidence="1">The sequence shown here is derived from an EMBL/GenBank/DDBJ whole genome shotgun (WGS) entry which is preliminary data.</text>
</comment>
<sequence length="144" mass="16579">MSPNDPAGVKHLTDLVHEELIPWETLHVEQDYDRWLQNIVGIAHYAGLGDHIDETSTGPLFPRIRECLVWKLQNVKACIFILECMSLEIKEPTERLLINSDSSSGHRIKSYWEVEARDVLAMAKHVWWSLQPDNELGAVRLEHS</sequence>
<organism evidence="1 2">
    <name type="scientific">Geosmithia morbida</name>
    <dbReference type="NCBI Taxonomy" id="1094350"/>
    <lineage>
        <taxon>Eukaryota</taxon>
        <taxon>Fungi</taxon>
        <taxon>Dikarya</taxon>
        <taxon>Ascomycota</taxon>
        <taxon>Pezizomycotina</taxon>
        <taxon>Sordariomycetes</taxon>
        <taxon>Hypocreomycetidae</taxon>
        <taxon>Hypocreales</taxon>
        <taxon>Bionectriaceae</taxon>
        <taxon>Geosmithia</taxon>
    </lineage>
</organism>
<accession>A0A9P5D1P0</accession>
<keyword evidence="2" id="KW-1185">Reference proteome</keyword>
<dbReference type="AlphaFoldDB" id="A0A9P5D1P0"/>